<dbReference type="SUPFAM" id="SSF52540">
    <property type="entry name" value="P-loop containing nucleoside triphosphate hydrolases"/>
    <property type="match status" value="1"/>
</dbReference>
<dbReference type="GO" id="GO:0006281">
    <property type="term" value="P:DNA repair"/>
    <property type="evidence" value="ECO:0007669"/>
    <property type="project" value="InterPro"/>
</dbReference>
<dbReference type="InterPro" id="IPR027417">
    <property type="entry name" value="P-loop_NTPase"/>
</dbReference>
<feature type="non-terminal residue" evidence="2">
    <location>
        <position position="1"/>
    </location>
</feature>
<dbReference type="EMBL" id="PCTN01000217">
    <property type="protein sequence ID" value="PIP75223.1"/>
    <property type="molecule type" value="Genomic_DNA"/>
</dbReference>
<accession>A0A2H0CZ91</accession>
<dbReference type="GO" id="GO:0005524">
    <property type="term" value="F:ATP binding"/>
    <property type="evidence" value="ECO:0007669"/>
    <property type="project" value="InterPro"/>
</dbReference>
<proteinExistence type="predicted"/>
<evidence type="ECO:0000313" key="2">
    <source>
        <dbReference type="EMBL" id="PIP75223.1"/>
    </source>
</evidence>
<dbReference type="PROSITE" id="PS50162">
    <property type="entry name" value="RECA_2"/>
    <property type="match status" value="1"/>
</dbReference>
<organism evidence="2 3">
    <name type="scientific">Candidatus Kuenenbacteria bacterium CG22_combo_CG10-13_8_21_14_all_39_9</name>
    <dbReference type="NCBI Taxonomy" id="1974621"/>
    <lineage>
        <taxon>Bacteria</taxon>
        <taxon>Candidatus Kueneniibacteriota</taxon>
    </lineage>
</organism>
<name>A0A2H0CZ91_9BACT</name>
<feature type="domain" description="RecA family profile 1" evidence="1">
    <location>
        <begin position="1"/>
        <end position="57"/>
    </location>
</feature>
<evidence type="ECO:0000313" key="3">
    <source>
        <dbReference type="Proteomes" id="UP000230159"/>
    </source>
</evidence>
<sequence length="57" mass="6251">LEALPQREKPALVIIDSIQTLYTKDLLGMAGSVGQMRECSFRITQFAKKSGISVVLV</sequence>
<dbReference type="InterPro" id="IPR020588">
    <property type="entry name" value="RecA_ATP-bd"/>
</dbReference>
<feature type="non-terminal residue" evidence="2">
    <location>
        <position position="57"/>
    </location>
</feature>
<gene>
    <name evidence="2" type="ORF">COW86_04965</name>
</gene>
<dbReference type="AlphaFoldDB" id="A0A2H0CZ91"/>
<reference evidence="2 3" key="1">
    <citation type="submission" date="2017-09" db="EMBL/GenBank/DDBJ databases">
        <title>Depth-based differentiation of microbial function through sediment-hosted aquifers and enrichment of novel symbionts in the deep terrestrial subsurface.</title>
        <authorList>
            <person name="Probst A.J."/>
            <person name="Ladd B."/>
            <person name="Jarett J.K."/>
            <person name="Geller-Mcgrath D.E."/>
            <person name="Sieber C.M."/>
            <person name="Emerson J.B."/>
            <person name="Anantharaman K."/>
            <person name="Thomas B.C."/>
            <person name="Malmstrom R."/>
            <person name="Stieglmeier M."/>
            <person name="Klingl A."/>
            <person name="Woyke T."/>
            <person name="Ryan C.M."/>
            <person name="Banfield J.F."/>
        </authorList>
    </citation>
    <scope>NUCLEOTIDE SEQUENCE [LARGE SCALE GENOMIC DNA]</scope>
    <source>
        <strain evidence="2">CG22_combo_CG10-13_8_21_14_all_39_9</strain>
    </source>
</reference>
<dbReference type="Proteomes" id="UP000230159">
    <property type="component" value="Unassembled WGS sequence"/>
</dbReference>
<protein>
    <submittedName>
        <fullName evidence="2">DNA repair protein RadA</fullName>
    </submittedName>
</protein>
<evidence type="ECO:0000259" key="1">
    <source>
        <dbReference type="PROSITE" id="PS50162"/>
    </source>
</evidence>
<comment type="caution">
    <text evidence="2">The sequence shown here is derived from an EMBL/GenBank/DDBJ whole genome shotgun (WGS) entry which is preliminary data.</text>
</comment>
<dbReference type="Gene3D" id="3.40.50.300">
    <property type="entry name" value="P-loop containing nucleotide triphosphate hydrolases"/>
    <property type="match status" value="1"/>
</dbReference>
<dbReference type="GO" id="GO:0003677">
    <property type="term" value="F:DNA binding"/>
    <property type="evidence" value="ECO:0007669"/>
    <property type="project" value="InterPro"/>
</dbReference>
<dbReference type="GO" id="GO:0140664">
    <property type="term" value="F:ATP-dependent DNA damage sensor activity"/>
    <property type="evidence" value="ECO:0007669"/>
    <property type="project" value="InterPro"/>
</dbReference>